<proteinExistence type="predicted"/>
<name>A0A267FE52_9PLAT</name>
<gene>
    <name evidence="2" type="ORF">BOX15_Mlig014787g1</name>
</gene>
<keyword evidence="1" id="KW-0472">Membrane</keyword>
<comment type="caution">
    <text evidence="2">The sequence shown here is derived from an EMBL/GenBank/DDBJ whole genome shotgun (WGS) entry which is preliminary data.</text>
</comment>
<accession>A0A267FE52</accession>
<dbReference type="Proteomes" id="UP000215902">
    <property type="component" value="Unassembled WGS sequence"/>
</dbReference>
<keyword evidence="1" id="KW-0812">Transmembrane</keyword>
<dbReference type="AlphaFoldDB" id="A0A267FE52"/>
<protein>
    <submittedName>
        <fullName evidence="2">Uncharacterized protein</fullName>
    </submittedName>
</protein>
<evidence type="ECO:0000256" key="1">
    <source>
        <dbReference type="SAM" id="Phobius"/>
    </source>
</evidence>
<dbReference type="EMBL" id="NIVC01001122">
    <property type="protein sequence ID" value="PAA71973.1"/>
    <property type="molecule type" value="Genomic_DNA"/>
</dbReference>
<keyword evidence="1" id="KW-1133">Transmembrane helix</keyword>
<reference evidence="2 3" key="1">
    <citation type="submission" date="2017-06" db="EMBL/GenBank/DDBJ databases">
        <title>A platform for efficient transgenesis in Macrostomum lignano, a flatworm model organism for stem cell research.</title>
        <authorList>
            <person name="Berezikov E."/>
        </authorList>
    </citation>
    <scope>NUCLEOTIDE SEQUENCE [LARGE SCALE GENOMIC DNA]</scope>
    <source>
        <strain evidence="2">DV1</strain>
        <tissue evidence="2">Whole organism</tissue>
    </source>
</reference>
<feature type="non-terminal residue" evidence="2">
    <location>
        <position position="1"/>
    </location>
</feature>
<feature type="transmembrane region" description="Helical" evidence="1">
    <location>
        <begin position="87"/>
        <end position="108"/>
    </location>
</feature>
<sequence length="160" mass="18506">LRALGIHIDIFIINYILYSYIRDDGARFLSNHTCVMAGASDKTDGTNSQSEQLYHYDVPLIEHLIQESLQKETFQMQSIGEDLTHTIVLLVPAALLLIYIFFAAIFVFRHRSVLIRTTVKPPERQSGQAIRFEDIIDTVIRYQQLMDESRAEAYRRRSIS</sequence>
<organism evidence="2 3">
    <name type="scientific">Macrostomum lignano</name>
    <dbReference type="NCBI Taxonomy" id="282301"/>
    <lineage>
        <taxon>Eukaryota</taxon>
        <taxon>Metazoa</taxon>
        <taxon>Spiralia</taxon>
        <taxon>Lophotrochozoa</taxon>
        <taxon>Platyhelminthes</taxon>
        <taxon>Rhabditophora</taxon>
        <taxon>Macrostomorpha</taxon>
        <taxon>Macrostomida</taxon>
        <taxon>Macrostomidae</taxon>
        <taxon>Macrostomum</taxon>
    </lineage>
</organism>
<keyword evidence="3" id="KW-1185">Reference proteome</keyword>
<evidence type="ECO:0000313" key="3">
    <source>
        <dbReference type="Proteomes" id="UP000215902"/>
    </source>
</evidence>
<evidence type="ECO:0000313" key="2">
    <source>
        <dbReference type="EMBL" id="PAA71973.1"/>
    </source>
</evidence>